<evidence type="ECO:0000313" key="1">
    <source>
        <dbReference type="EMBL" id="TKW09237.1"/>
    </source>
</evidence>
<dbReference type="EMBL" id="CM016557">
    <property type="protein sequence ID" value="TKW09237.1"/>
    <property type="molecule type" value="Genomic_DNA"/>
</dbReference>
<gene>
    <name evidence="1" type="ORF">SEVIR_6G080550v2</name>
</gene>
<accession>A0A4U6UFN2</accession>
<proteinExistence type="predicted"/>
<organism evidence="1 2">
    <name type="scientific">Setaria viridis</name>
    <name type="common">Green bristlegrass</name>
    <name type="synonym">Setaria italica subsp. viridis</name>
    <dbReference type="NCBI Taxonomy" id="4556"/>
    <lineage>
        <taxon>Eukaryota</taxon>
        <taxon>Viridiplantae</taxon>
        <taxon>Streptophyta</taxon>
        <taxon>Embryophyta</taxon>
        <taxon>Tracheophyta</taxon>
        <taxon>Spermatophyta</taxon>
        <taxon>Magnoliopsida</taxon>
        <taxon>Liliopsida</taxon>
        <taxon>Poales</taxon>
        <taxon>Poaceae</taxon>
        <taxon>PACMAD clade</taxon>
        <taxon>Panicoideae</taxon>
        <taxon>Panicodae</taxon>
        <taxon>Paniceae</taxon>
        <taxon>Cenchrinae</taxon>
        <taxon>Setaria</taxon>
    </lineage>
</organism>
<dbReference type="AlphaFoldDB" id="A0A4U6UFN2"/>
<dbReference type="Gramene" id="TKW09237">
    <property type="protein sequence ID" value="TKW09237"/>
    <property type="gene ID" value="SEVIR_6G080550v2"/>
</dbReference>
<dbReference type="Proteomes" id="UP000298652">
    <property type="component" value="Chromosome 6"/>
</dbReference>
<protein>
    <submittedName>
        <fullName evidence="1">Uncharacterized protein</fullName>
    </submittedName>
</protein>
<sequence>MTDGSYPFSAIIRAGSSLGFGDSAGLNGAQGGGGGGGGGGVGCGSRCTPSRLLHNLTCPHRVLVPLLVAAPSTWWQRLHRALSLPLSSVKRVKCSHTADGGAMSRRGRFRPWALSPSAMVD</sequence>
<keyword evidence="2" id="KW-1185">Reference proteome</keyword>
<reference evidence="1" key="1">
    <citation type="submission" date="2019-03" db="EMBL/GenBank/DDBJ databases">
        <title>WGS assembly of Setaria viridis.</title>
        <authorList>
            <person name="Huang P."/>
            <person name="Jenkins J."/>
            <person name="Grimwood J."/>
            <person name="Barry K."/>
            <person name="Healey A."/>
            <person name="Mamidi S."/>
            <person name="Sreedasyam A."/>
            <person name="Shu S."/>
            <person name="Feldman M."/>
            <person name="Wu J."/>
            <person name="Yu Y."/>
            <person name="Chen C."/>
            <person name="Johnson J."/>
            <person name="Rokhsar D."/>
            <person name="Baxter I."/>
            <person name="Schmutz J."/>
            <person name="Brutnell T."/>
            <person name="Kellogg E."/>
        </authorList>
    </citation>
    <scope>NUCLEOTIDE SEQUENCE [LARGE SCALE GENOMIC DNA]</scope>
</reference>
<evidence type="ECO:0000313" key="2">
    <source>
        <dbReference type="Proteomes" id="UP000298652"/>
    </source>
</evidence>
<name>A0A4U6UFN2_SETVI</name>